<protein>
    <submittedName>
        <fullName evidence="1">Uncharacterized protein</fullName>
    </submittedName>
</protein>
<evidence type="ECO:0000313" key="2">
    <source>
        <dbReference type="Proteomes" id="UP001320706"/>
    </source>
</evidence>
<keyword evidence="2" id="KW-1185">Reference proteome</keyword>
<gene>
    <name evidence="1" type="ORF">M8818_001497</name>
</gene>
<evidence type="ECO:0000313" key="1">
    <source>
        <dbReference type="EMBL" id="KAK8217244.1"/>
    </source>
</evidence>
<proteinExistence type="predicted"/>
<dbReference type="EMBL" id="JAMKPW020000006">
    <property type="protein sequence ID" value="KAK8217244.1"/>
    <property type="molecule type" value="Genomic_DNA"/>
</dbReference>
<reference evidence="1" key="1">
    <citation type="submission" date="2024-02" db="EMBL/GenBank/DDBJ databases">
        <title>Metagenome Assembled Genome of Zalaria obscura JY119.</title>
        <authorList>
            <person name="Vighnesh L."/>
            <person name="Jagadeeshwari U."/>
            <person name="Venkata Ramana C."/>
            <person name="Sasikala C."/>
        </authorList>
    </citation>
    <scope>NUCLEOTIDE SEQUENCE</scope>
    <source>
        <strain evidence="1">JY119</strain>
    </source>
</reference>
<name>A0ACC3SL11_9PEZI</name>
<organism evidence="1 2">
    <name type="scientific">Zalaria obscura</name>
    <dbReference type="NCBI Taxonomy" id="2024903"/>
    <lineage>
        <taxon>Eukaryota</taxon>
        <taxon>Fungi</taxon>
        <taxon>Dikarya</taxon>
        <taxon>Ascomycota</taxon>
        <taxon>Pezizomycotina</taxon>
        <taxon>Dothideomycetes</taxon>
        <taxon>Dothideomycetidae</taxon>
        <taxon>Dothideales</taxon>
        <taxon>Zalariaceae</taxon>
        <taxon>Zalaria</taxon>
    </lineage>
</organism>
<dbReference type="Proteomes" id="UP001320706">
    <property type="component" value="Unassembled WGS sequence"/>
</dbReference>
<accession>A0ACC3SL11</accession>
<comment type="caution">
    <text evidence="1">The sequence shown here is derived from an EMBL/GenBank/DDBJ whole genome shotgun (WGS) entry which is preliminary data.</text>
</comment>
<sequence length="525" mass="57301">MGDGTEAGLMANWKCMLAIVLVSMSPFQYGVDFGLIGGIQAMKGFLQIFGYECPTCPGGWNITPGRQQLISSLMTLGAVIASGFAGPIASFMGRKSCLWFACVLCCVADAIMMGTKSIGLLYFGRLLLGIANGMLMTFSQLYIQETAPSRYRGLALAAFQCWTSIGSLVGTVVDNFTAKIPGRNSYIVSLAIIYCIPAFICLGLFFIPESPRWLLEKGKTEKARKSLYWLRPNPDAVPGEIEEMQRVMAEEEALAKGVRVMDMFKGVDRRRTILAVAAVNTQAASGAMFMIAYGTYFFEMAGVGAPFENACILTGLGVLAILVNTAIITRYGRRRLFLITGLLICGFIELIVAVVYTVKPGSPQASKCIVGLSVLYIVGYNGMIATYAWLAGGEIPSQRLRSYTFGLATSTGFFGAWLATFTAPYFINPASLNWGPKYGYIWFPSCLIAAAFIYIYMPEIKDRTLEEITEMFEAKLPARKFEKYVCVGSAAAAEKQNEKEISTVEEIEMVMGDRKAMVETAMAVS</sequence>